<accession>A0A6H9XUA0</accession>
<keyword evidence="2" id="KW-1003">Cell membrane</keyword>
<keyword evidence="4 6" id="KW-1133">Transmembrane helix</keyword>
<reference evidence="7 8" key="1">
    <citation type="submission" date="2018-06" db="EMBL/GenBank/DDBJ databases">
        <authorList>
            <consortium name="Pathogen Informatics"/>
            <person name="Doyle S."/>
        </authorList>
    </citation>
    <scope>NUCLEOTIDE SEQUENCE [LARGE SCALE GENOMIC DNA]</scope>
    <source>
        <strain evidence="7 8">NCTC10254</strain>
    </source>
</reference>
<comment type="subcellular location">
    <subcellularLocation>
        <location evidence="1">Cell membrane</location>
        <topology evidence="1">Multi-pass membrane protein</topology>
    </subcellularLocation>
</comment>
<sequence length="367" mass="39847">MATTTHFNEKYADEYGIERANLDDPGFIDKYRRRWGWFDHLMLMNERYTSIGGNQFAAGITYFSVLSMFPLLMIVFAVAATVLASRPDLLSQINNQLTTSIGGELGKTLHNILITAVDQRGSLYGVGGVTALWTGTNWMNNLRYAISKIWNYSSDAKNFVITKLVDLLELVLLLVLLIVAVGITAVGNSGLSRSLLAFLRLDHIPGIGAVTVAVALILGLVANFLVIYTLIKIIPHGEVPRKSAFQGSIIGAIALEIFQQLGSVFFATAITNPAGATFGPIIGVMVLFYLIWRIVLYCNAWAATTKESLAIAQLNTPAPAVIHVREEISSGTGNPQRFTTGLAIGAGIVSAASIMLKLKGRRKPPKY</sequence>
<protein>
    <submittedName>
        <fullName evidence="7">Ribonuclease BN-like family</fullName>
    </submittedName>
</protein>
<evidence type="ECO:0000256" key="5">
    <source>
        <dbReference type="ARBA" id="ARBA00023136"/>
    </source>
</evidence>
<dbReference type="Proteomes" id="UP000249886">
    <property type="component" value="Unassembled WGS sequence"/>
</dbReference>
<dbReference type="GO" id="GO:0005886">
    <property type="term" value="C:plasma membrane"/>
    <property type="evidence" value="ECO:0007669"/>
    <property type="project" value="UniProtKB-SubCell"/>
</dbReference>
<keyword evidence="3 6" id="KW-0812">Transmembrane</keyword>
<name>A0A6H9XUA0_9CORY</name>
<evidence type="ECO:0000256" key="1">
    <source>
        <dbReference type="ARBA" id="ARBA00004651"/>
    </source>
</evidence>
<evidence type="ECO:0000256" key="6">
    <source>
        <dbReference type="SAM" id="Phobius"/>
    </source>
</evidence>
<evidence type="ECO:0000313" key="8">
    <source>
        <dbReference type="Proteomes" id="UP000249886"/>
    </source>
</evidence>
<feature type="transmembrane region" description="Helical" evidence="6">
    <location>
        <begin position="276"/>
        <end position="296"/>
    </location>
</feature>
<dbReference type="InterPro" id="IPR017039">
    <property type="entry name" value="Virul_fac_BrkB"/>
</dbReference>
<dbReference type="AlphaFoldDB" id="A0A6H9XUA0"/>
<evidence type="ECO:0000256" key="4">
    <source>
        <dbReference type="ARBA" id="ARBA00022989"/>
    </source>
</evidence>
<proteinExistence type="predicted"/>
<organism evidence="7 8">
    <name type="scientific">Corynebacterium matruchotii</name>
    <dbReference type="NCBI Taxonomy" id="43768"/>
    <lineage>
        <taxon>Bacteria</taxon>
        <taxon>Bacillati</taxon>
        <taxon>Actinomycetota</taxon>
        <taxon>Actinomycetes</taxon>
        <taxon>Mycobacteriales</taxon>
        <taxon>Corynebacteriaceae</taxon>
        <taxon>Corynebacterium</taxon>
    </lineage>
</organism>
<dbReference type="Pfam" id="PF03631">
    <property type="entry name" value="Virul_fac_BrkB"/>
    <property type="match status" value="1"/>
</dbReference>
<feature type="transmembrane region" description="Helical" evidence="6">
    <location>
        <begin position="207"/>
        <end position="231"/>
    </location>
</feature>
<evidence type="ECO:0000256" key="2">
    <source>
        <dbReference type="ARBA" id="ARBA00022475"/>
    </source>
</evidence>
<dbReference type="EMBL" id="UARK01000001">
    <property type="protein sequence ID" value="SPW23944.1"/>
    <property type="molecule type" value="Genomic_DNA"/>
</dbReference>
<evidence type="ECO:0000256" key="3">
    <source>
        <dbReference type="ARBA" id="ARBA00022692"/>
    </source>
</evidence>
<feature type="transmembrane region" description="Helical" evidence="6">
    <location>
        <begin position="243"/>
        <end position="270"/>
    </location>
</feature>
<dbReference type="GeneID" id="84573242"/>
<dbReference type="RefSeq" id="WP_005524387.1">
    <property type="nucleotide sequence ID" value="NZ_CP050134.2"/>
</dbReference>
<feature type="transmembrane region" description="Helical" evidence="6">
    <location>
        <begin position="60"/>
        <end position="84"/>
    </location>
</feature>
<gene>
    <name evidence="7" type="primary">yhjD</name>
    <name evidence="7" type="ORF">NCTC10254_00308</name>
</gene>
<comment type="caution">
    <text evidence="7">The sequence shown here is derived from an EMBL/GenBank/DDBJ whole genome shotgun (WGS) entry which is preliminary data.</text>
</comment>
<dbReference type="PANTHER" id="PTHR30213">
    <property type="entry name" value="INNER MEMBRANE PROTEIN YHJD"/>
    <property type="match status" value="1"/>
</dbReference>
<keyword evidence="5 6" id="KW-0472">Membrane</keyword>
<evidence type="ECO:0000313" key="7">
    <source>
        <dbReference type="EMBL" id="SPW23944.1"/>
    </source>
</evidence>
<feature type="transmembrane region" description="Helical" evidence="6">
    <location>
        <begin position="167"/>
        <end position="187"/>
    </location>
</feature>
<dbReference type="PANTHER" id="PTHR30213:SF1">
    <property type="entry name" value="INNER MEMBRANE PROTEIN YHJD"/>
    <property type="match status" value="1"/>
</dbReference>